<protein>
    <recommendedName>
        <fullName evidence="4">Sporulation protein YjcZ</fullName>
    </recommendedName>
</protein>
<name>A0ABU1P288_9BACL</name>
<sequence length="33" mass="3392">MSCGYPAGGSSTAVVLVLYVLLVIVLATFGFGW</sequence>
<evidence type="ECO:0000313" key="2">
    <source>
        <dbReference type="EMBL" id="MDR6553823.1"/>
    </source>
</evidence>
<reference evidence="2 3" key="1">
    <citation type="submission" date="2023-07" db="EMBL/GenBank/DDBJ databases">
        <title>Sorghum-associated microbial communities from plants grown in Nebraska, USA.</title>
        <authorList>
            <person name="Schachtman D."/>
        </authorList>
    </citation>
    <scope>NUCLEOTIDE SEQUENCE [LARGE SCALE GENOMIC DNA]</scope>
    <source>
        <strain evidence="2 3">CC258</strain>
    </source>
</reference>
<organism evidence="2 3">
    <name type="scientific">Paenibacillus qinlingensis</name>
    <dbReference type="NCBI Taxonomy" id="1837343"/>
    <lineage>
        <taxon>Bacteria</taxon>
        <taxon>Bacillati</taxon>
        <taxon>Bacillota</taxon>
        <taxon>Bacilli</taxon>
        <taxon>Bacillales</taxon>
        <taxon>Paenibacillaceae</taxon>
        <taxon>Paenibacillus</taxon>
    </lineage>
</organism>
<dbReference type="RefSeq" id="WP_310501266.1">
    <property type="nucleotide sequence ID" value="NZ_JAVDSB010000012.1"/>
</dbReference>
<dbReference type="EMBL" id="JAVDSB010000012">
    <property type="protein sequence ID" value="MDR6553823.1"/>
    <property type="molecule type" value="Genomic_DNA"/>
</dbReference>
<evidence type="ECO:0008006" key="4">
    <source>
        <dbReference type="Google" id="ProtNLM"/>
    </source>
</evidence>
<accession>A0ABU1P288</accession>
<gene>
    <name evidence="2" type="ORF">J2736_005033</name>
</gene>
<keyword evidence="1" id="KW-0812">Transmembrane</keyword>
<keyword evidence="1" id="KW-0472">Membrane</keyword>
<evidence type="ECO:0000256" key="1">
    <source>
        <dbReference type="SAM" id="Phobius"/>
    </source>
</evidence>
<feature type="transmembrane region" description="Helical" evidence="1">
    <location>
        <begin position="12"/>
        <end position="32"/>
    </location>
</feature>
<evidence type="ECO:0000313" key="3">
    <source>
        <dbReference type="Proteomes" id="UP001267290"/>
    </source>
</evidence>
<proteinExistence type="predicted"/>
<comment type="caution">
    <text evidence="2">The sequence shown here is derived from an EMBL/GenBank/DDBJ whole genome shotgun (WGS) entry which is preliminary data.</text>
</comment>
<dbReference type="Proteomes" id="UP001267290">
    <property type="component" value="Unassembled WGS sequence"/>
</dbReference>
<keyword evidence="1" id="KW-1133">Transmembrane helix</keyword>
<keyword evidence="3" id="KW-1185">Reference proteome</keyword>